<evidence type="ECO:0000313" key="5">
    <source>
        <dbReference type="Proteomes" id="UP000095285"/>
    </source>
</evidence>
<dbReference type="InterPro" id="IPR030456">
    <property type="entry name" value="TF_fork_head_CS_2"/>
</dbReference>
<evidence type="ECO:0000256" key="3">
    <source>
        <dbReference type="PROSITE-ProRule" id="PRU00089"/>
    </source>
</evidence>
<dbReference type="PROSITE" id="PS00658">
    <property type="entry name" value="FORK_HEAD_2"/>
    <property type="match status" value="1"/>
</dbReference>
<protein>
    <submittedName>
        <fullName evidence="6">Fork-head domain-containing protein</fullName>
    </submittedName>
</protein>
<dbReference type="PROSITE" id="PS50039">
    <property type="entry name" value="FORK_HEAD_3"/>
    <property type="match status" value="1"/>
</dbReference>
<feature type="DNA-binding region" description="Fork-head" evidence="3">
    <location>
        <begin position="72"/>
        <end position="164"/>
    </location>
</feature>
<keyword evidence="5" id="KW-1185">Reference proteome</keyword>
<dbReference type="GO" id="GO:0005634">
    <property type="term" value="C:nucleus"/>
    <property type="evidence" value="ECO:0007669"/>
    <property type="project" value="UniProtKB-SubCell"/>
</dbReference>
<dbReference type="SMART" id="SM00339">
    <property type="entry name" value="FH"/>
    <property type="match status" value="1"/>
</dbReference>
<evidence type="ECO:0000259" key="4">
    <source>
        <dbReference type="PROSITE" id="PS50039"/>
    </source>
</evidence>
<feature type="domain" description="Fork-head" evidence="4">
    <location>
        <begin position="72"/>
        <end position="164"/>
    </location>
</feature>
<dbReference type="Pfam" id="PF00250">
    <property type="entry name" value="Forkhead"/>
    <property type="match status" value="1"/>
</dbReference>
<dbReference type="AlphaFoldDB" id="A0A1I7VHL7"/>
<dbReference type="InterPro" id="IPR050211">
    <property type="entry name" value="FOX_domain-containing"/>
</dbReference>
<dbReference type="STRING" id="7209.A0A1I7VHL7"/>
<dbReference type="PANTHER" id="PTHR11829">
    <property type="entry name" value="FORKHEAD BOX PROTEIN"/>
    <property type="match status" value="1"/>
</dbReference>
<proteinExistence type="predicted"/>
<evidence type="ECO:0000256" key="1">
    <source>
        <dbReference type="ARBA" id="ARBA00023125"/>
    </source>
</evidence>
<dbReference type="PANTHER" id="PTHR11829:SF343">
    <property type="entry name" value="FORK-HEAD DOMAIN-CONTAINING PROTEIN"/>
    <property type="match status" value="1"/>
</dbReference>
<dbReference type="FunFam" id="1.10.10.10:FF:000352">
    <property type="entry name" value="Forkhead box Q2"/>
    <property type="match status" value="1"/>
</dbReference>
<sequence>MDLFGFGDLMPYSSAILSLKADEQCKKSFYNNHNHNNNNNNNHHYHHYHHNHHYCSQRQQQQHHHYDNRQTKSQPSYIGLIAMAILSSREQKMVLSEVYQWIIDNYPYFRTRAVGWRNSIRHNLSLNDCFIKAGRSTNGKGHYWAIHPANLDDFKKGDFRRRRAQRKVRRHMGLMINEDECSDDSPISTPIPVKKSFTIESILRPEFPQQPLLPFMHAFLPLPLPLPYHLYSNYFYA</sequence>
<dbReference type="PRINTS" id="PR00053">
    <property type="entry name" value="FORKHEAD"/>
</dbReference>
<dbReference type="SUPFAM" id="SSF46785">
    <property type="entry name" value="Winged helix' DNA-binding domain"/>
    <property type="match status" value="1"/>
</dbReference>
<reference evidence="6" key="2">
    <citation type="submission" date="2016-11" db="UniProtKB">
        <authorList>
            <consortium name="WormBaseParasite"/>
        </authorList>
    </citation>
    <scope>IDENTIFICATION</scope>
</reference>
<dbReference type="CDD" id="cd20035">
    <property type="entry name" value="FH_FOXQ2-like"/>
    <property type="match status" value="1"/>
</dbReference>
<dbReference type="InterPro" id="IPR001766">
    <property type="entry name" value="Fork_head_dom"/>
</dbReference>
<dbReference type="Proteomes" id="UP000095285">
    <property type="component" value="Unassembled WGS sequence"/>
</dbReference>
<accession>A0A1I7VHL7</accession>
<organism evidence="5 6">
    <name type="scientific">Loa loa</name>
    <name type="common">Eye worm</name>
    <name type="synonym">Filaria loa</name>
    <dbReference type="NCBI Taxonomy" id="7209"/>
    <lineage>
        <taxon>Eukaryota</taxon>
        <taxon>Metazoa</taxon>
        <taxon>Ecdysozoa</taxon>
        <taxon>Nematoda</taxon>
        <taxon>Chromadorea</taxon>
        <taxon>Rhabditida</taxon>
        <taxon>Spirurina</taxon>
        <taxon>Spiruromorpha</taxon>
        <taxon>Filarioidea</taxon>
        <taxon>Onchocercidae</taxon>
        <taxon>Loa</taxon>
    </lineage>
</organism>
<keyword evidence="2 3" id="KW-0539">Nucleus</keyword>
<dbReference type="WBParaSite" id="EN70_2647">
    <property type="protein sequence ID" value="EN70_2647"/>
    <property type="gene ID" value="EN70_2647"/>
</dbReference>
<dbReference type="InterPro" id="IPR036388">
    <property type="entry name" value="WH-like_DNA-bd_sf"/>
</dbReference>
<dbReference type="InterPro" id="IPR036390">
    <property type="entry name" value="WH_DNA-bd_sf"/>
</dbReference>
<comment type="subcellular location">
    <subcellularLocation>
        <location evidence="3">Nucleus</location>
    </subcellularLocation>
</comment>
<name>A0A1I7VHL7_LOALO</name>
<dbReference type="GO" id="GO:0000981">
    <property type="term" value="F:DNA-binding transcription factor activity, RNA polymerase II-specific"/>
    <property type="evidence" value="ECO:0007669"/>
    <property type="project" value="TreeGrafter"/>
</dbReference>
<dbReference type="GO" id="GO:0009653">
    <property type="term" value="P:anatomical structure morphogenesis"/>
    <property type="evidence" value="ECO:0007669"/>
    <property type="project" value="TreeGrafter"/>
</dbReference>
<reference evidence="5" key="1">
    <citation type="submission" date="2012-04" db="EMBL/GenBank/DDBJ databases">
        <title>The Genome Sequence of Loa loa.</title>
        <authorList>
            <consortium name="The Broad Institute Genome Sequencing Platform"/>
            <consortium name="Broad Institute Genome Sequencing Center for Infectious Disease"/>
            <person name="Nutman T.B."/>
            <person name="Fink D.L."/>
            <person name="Russ C."/>
            <person name="Young S."/>
            <person name="Zeng Q."/>
            <person name="Gargeya S."/>
            <person name="Alvarado L."/>
            <person name="Berlin A."/>
            <person name="Chapman S.B."/>
            <person name="Chen Z."/>
            <person name="Freedman E."/>
            <person name="Gellesch M."/>
            <person name="Goldberg J."/>
            <person name="Griggs A."/>
            <person name="Gujja S."/>
            <person name="Heilman E.R."/>
            <person name="Heiman D."/>
            <person name="Howarth C."/>
            <person name="Mehta T."/>
            <person name="Neiman D."/>
            <person name="Pearson M."/>
            <person name="Roberts A."/>
            <person name="Saif S."/>
            <person name="Shea T."/>
            <person name="Shenoy N."/>
            <person name="Sisk P."/>
            <person name="Stolte C."/>
            <person name="Sykes S."/>
            <person name="White J."/>
            <person name="Yandava C."/>
            <person name="Haas B."/>
            <person name="Henn M.R."/>
            <person name="Nusbaum C."/>
            <person name="Birren B."/>
        </authorList>
    </citation>
    <scope>NUCLEOTIDE SEQUENCE [LARGE SCALE GENOMIC DNA]</scope>
</reference>
<dbReference type="InterPro" id="IPR047519">
    <property type="entry name" value="FH_FOXQ2-like"/>
</dbReference>
<dbReference type="GO" id="GO:0030154">
    <property type="term" value="P:cell differentiation"/>
    <property type="evidence" value="ECO:0007669"/>
    <property type="project" value="TreeGrafter"/>
</dbReference>
<keyword evidence="1 3" id="KW-0238">DNA-binding</keyword>
<dbReference type="GO" id="GO:0000978">
    <property type="term" value="F:RNA polymerase II cis-regulatory region sequence-specific DNA binding"/>
    <property type="evidence" value="ECO:0007669"/>
    <property type="project" value="TreeGrafter"/>
</dbReference>
<evidence type="ECO:0000313" key="6">
    <source>
        <dbReference type="WBParaSite" id="EN70_2647"/>
    </source>
</evidence>
<dbReference type="Gene3D" id="1.10.10.10">
    <property type="entry name" value="Winged helix-like DNA-binding domain superfamily/Winged helix DNA-binding domain"/>
    <property type="match status" value="1"/>
</dbReference>
<evidence type="ECO:0000256" key="2">
    <source>
        <dbReference type="ARBA" id="ARBA00023242"/>
    </source>
</evidence>